<protein>
    <submittedName>
        <fullName evidence="1">Uncharacterized protein</fullName>
    </submittedName>
</protein>
<name>A0AA36M8L2_CYLNA</name>
<dbReference type="Proteomes" id="UP001176961">
    <property type="component" value="Unassembled WGS sequence"/>
</dbReference>
<evidence type="ECO:0000313" key="1">
    <source>
        <dbReference type="EMBL" id="CAJ0600727.1"/>
    </source>
</evidence>
<accession>A0AA36M8L2</accession>
<comment type="caution">
    <text evidence="1">The sequence shown here is derived from an EMBL/GenBank/DDBJ whole genome shotgun (WGS) entry which is preliminary data.</text>
</comment>
<keyword evidence="2" id="KW-1185">Reference proteome</keyword>
<dbReference type="EMBL" id="CATQJL010000264">
    <property type="protein sequence ID" value="CAJ0600727.1"/>
    <property type="molecule type" value="Genomic_DNA"/>
</dbReference>
<gene>
    <name evidence="1" type="ORF">CYNAS_LOCUS12710</name>
</gene>
<reference evidence="1" key="1">
    <citation type="submission" date="2023-07" db="EMBL/GenBank/DDBJ databases">
        <authorList>
            <consortium name="CYATHOMIX"/>
        </authorList>
    </citation>
    <scope>NUCLEOTIDE SEQUENCE</scope>
    <source>
        <strain evidence="1">N/A</strain>
    </source>
</reference>
<evidence type="ECO:0000313" key="2">
    <source>
        <dbReference type="Proteomes" id="UP001176961"/>
    </source>
</evidence>
<sequence length="88" mass="10278">MTIYCGYTKEEALRAGGCTHAVKYICNVKTNEVNTMKKIYKIFAQNWNATEKLLVCEQENEELAKELVKQYNAKIFLLHFYYEAVELS</sequence>
<dbReference type="AlphaFoldDB" id="A0AA36M8L2"/>
<proteinExistence type="predicted"/>
<organism evidence="1 2">
    <name type="scientific">Cylicocyclus nassatus</name>
    <name type="common">Nematode worm</name>
    <dbReference type="NCBI Taxonomy" id="53992"/>
    <lineage>
        <taxon>Eukaryota</taxon>
        <taxon>Metazoa</taxon>
        <taxon>Ecdysozoa</taxon>
        <taxon>Nematoda</taxon>
        <taxon>Chromadorea</taxon>
        <taxon>Rhabditida</taxon>
        <taxon>Rhabditina</taxon>
        <taxon>Rhabditomorpha</taxon>
        <taxon>Strongyloidea</taxon>
        <taxon>Strongylidae</taxon>
        <taxon>Cylicocyclus</taxon>
    </lineage>
</organism>